<dbReference type="AlphaFoldDB" id="A0AAU7MTX7"/>
<dbReference type="Gene3D" id="2.60.120.10">
    <property type="entry name" value="Jelly Rolls"/>
    <property type="match status" value="1"/>
</dbReference>
<gene>
    <name evidence="1" type="ORF">ABNE31_09420</name>
</gene>
<evidence type="ECO:0000313" key="1">
    <source>
        <dbReference type="EMBL" id="XBQ21819.1"/>
    </source>
</evidence>
<name>A0AAU7MTX7_9FLAO</name>
<dbReference type="SUPFAM" id="SSF51182">
    <property type="entry name" value="RmlC-like cupins"/>
    <property type="match status" value="1"/>
</dbReference>
<sequence length="142" mass="16370">MQNNLVIAGDNFQDERGEMRFFNTLNMSEIVRFYEILPANQDMIRGWQGHQHEKKWFYCVSGSFIINIIEINDFNNLSDDLTPTRIELDASNPKIIAVPGGFVTGIKASSNYARLQVFSNAALNKSKDDDFRFPLDQWSAEW</sequence>
<reference evidence="1" key="1">
    <citation type="submission" date="2024-05" db="EMBL/GenBank/DDBJ databases">
        <title>Draft Genome Sequences of Flagellimonas sp. MMG031 and Marinobacter sp. MMG032 Isolated from the dinoflagellate Symbiodinium pilosum.</title>
        <authorList>
            <person name="Shikuma N.J."/>
            <person name="Farrell M.V."/>
        </authorList>
    </citation>
    <scope>NUCLEOTIDE SEQUENCE</scope>
    <source>
        <strain evidence="1">MMG031</strain>
    </source>
</reference>
<evidence type="ECO:0008006" key="2">
    <source>
        <dbReference type="Google" id="ProtNLM"/>
    </source>
</evidence>
<organism evidence="1">
    <name type="scientific">Flagellimonas sp. MMG031</name>
    <dbReference type="NCBI Taxonomy" id="3158549"/>
    <lineage>
        <taxon>Bacteria</taxon>
        <taxon>Pseudomonadati</taxon>
        <taxon>Bacteroidota</taxon>
        <taxon>Flavobacteriia</taxon>
        <taxon>Flavobacteriales</taxon>
        <taxon>Flavobacteriaceae</taxon>
        <taxon>Flagellimonas</taxon>
    </lineage>
</organism>
<dbReference type="EMBL" id="CP157804">
    <property type="protein sequence ID" value="XBQ21819.1"/>
    <property type="molecule type" value="Genomic_DNA"/>
</dbReference>
<proteinExistence type="predicted"/>
<protein>
    <recommendedName>
        <fullName evidence="2">Sugar epimerase</fullName>
    </recommendedName>
</protein>
<accession>A0AAU7MTX7</accession>
<dbReference type="InterPro" id="IPR011051">
    <property type="entry name" value="RmlC_Cupin_sf"/>
</dbReference>
<dbReference type="RefSeq" id="WP_349351030.1">
    <property type="nucleotide sequence ID" value="NZ_CP157804.1"/>
</dbReference>
<dbReference type="KEGG" id="fld:ABNE31_09420"/>
<dbReference type="InterPro" id="IPR014710">
    <property type="entry name" value="RmlC-like_jellyroll"/>
</dbReference>